<dbReference type="Proteomes" id="UP001490330">
    <property type="component" value="Unassembled WGS sequence"/>
</dbReference>
<gene>
    <name evidence="2" type="ORF">ABT322_22735</name>
</gene>
<protein>
    <submittedName>
        <fullName evidence="2">DUF4253 domain-containing protein</fullName>
    </submittedName>
</protein>
<organism evidence="2 3">
    <name type="scientific">Streptomyces flaveolus</name>
    <dbReference type="NCBI Taxonomy" id="67297"/>
    <lineage>
        <taxon>Bacteria</taxon>
        <taxon>Bacillati</taxon>
        <taxon>Actinomycetota</taxon>
        <taxon>Actinomycetes</taxon>
        <taxon>Kitasatosporales</taxon>
        <taxon>Streptomycetaceae</taxon>
        <taxon>Streptomyces</taxon>
    </lineage>
</organism>
<comment type="caution">
    <text evidence="2">The sequence shown here is derived from an EMBL/GenBank/DDBJ whole genome shotgun (WGS) entry which is preliminary data.</text>
</comment>
<keyword evidence="3" id="KW-1185">Reference proteome</keyword>
<dbReference type="RefSeq" id="WP_350721401.1">
    <property type="nucleotide sequence ID" value="NZ_JBEPCO010000026.1"/>
</dbReference>
<dbReference type="Pfam" id="PF14062">
    <property type="entry name" value="DUF4253"/>
    <property type="match status" value="1"/>
</dbReference>
<dbReference type="EMBL" id="JBEPCV010000023">
    <property type="protein sequence ID" value="MER6906515.1"/>
    <property type="molecule type" value="Genomic_DNA"/>
</dbReference>
<dbReference type="InterPro" id="IPR025349">
    <property type="entry name" value="DUF4253"/>
</dbReference>
<sequence>MSAPADHDAESVLARWWRDYTATDEDDQLDVEERLAVTAPFGQNWPGPALAATPGEDADAIADQSAQAFLARHPHARLGLVAALRGADALTTVGWNGPVNYDTDTATFSAVLRGWEDRFGTRVVGVGFATLHLSVAAPPHRLEDALRIAAEHFAFCPDNIWQGAHPDLATYAEDPPST</sequence>
<evidence type="ECO:0000313" key="3">
    <source>
        <dbReference type="Proteomes" id="UP001490330"/>
    </source>
</evidence>
<accession>A0ABV1VKL1</accession>
<name>A0ABV1VKL1_9ACTN</name>
<evidence type="ECO:0000313" key="2">
    <source>
        <dbReference type="EMBL" id="MER6906515.1"/>
    </source>
</evidence>
<proteinExistence type="predicted"/>
<reference evidence="2 3" key="1">
    <citation type="submission" date="2024-06" db="EMBL/GenBank/DDBJ databases">
        <title>The Natural Products Discovery Center: Release of the First 8490 Sequenced Strains for Exploring Actinobacteria Biosynthetic Diversity.</title>
        <authorList>
            <person name="Kalkreuter E."/>
            <person name="Kautsar S.A."/>
            <person name="Yang D."/>
            <person name="Bader C.D."/>
            <person name="Teijaro C.N."/>
            <person name="Fluegel L."/>
            <person name="Davis C.M."/>
            <person name="Simpson J.R."/>
            <person name="Lauterbach L."/>
            <person name="Steele A.D."/>
            <person name="Gui C."/>
            <person name="Meng S."/>
            <person name="Li G."/>
            <person name="Viehrig K."/>
            <person name="Ye F."/>
            <person name="Su P."/>
            <person name="Kiefer A.F."/>
            <person name="Nichols A."/>
            <person name="Cepeda A.J."/>
            <person name="Yan W."/>
            <person name="Fan B."/>
            <person name="Jiang Y."/>
            <person name="Adhikari A."/>
            <person name="Zheng C.-J."/>
            <person name="Schuster L."/>
            <person name="Cowan T.M."/>
            <person name="Smanski M.J."/>
            <person name="Chevrette M.G."/>
            <person name="De Carvalho L.P.S."/>
            <person name="Shen B."/>
        </authorList>
    </citation>
    <scope>NUCLEOTIDE SEQUENCE [LARGE SCALE GENOMIC DNA]</scope>
    <source>
        <strain evidence="2 3">NPDC000632</strain>
    </source>
</reference>
<feature type="domain" description="DUF4253" evidence="1">
    <location>
        <begin position="77"/>
        <end position="173"/>
    </location>
</feature>
<evidence type="ECO:0000259" key="1">
    <source>
        <dbReference type="Pfam" id="PF14062"/>
    </source>
</evidence>